<dbReference type="AlphaFoldDB" id="A0A345HA89"/>
<dbReference type="RefSeq" id="WP_114677260.1">
    <property type="nucleotide sequence ID" value="NZ_CP031188.1"/>
</dbReference>
<keyword evidence="2" id="KW-0732">Signal</keyword>
<feature type="compositionally biased region" description="Gly residues" evidence="1">
    <location>
        <begin position="201"/>
        <end position="212"/>
    </location>
</feature>
<name>A0A345HA89_9FLAO</name>
<dbReference type="PROSITE" id="PS51257">
    <property type="entry name" value="PROKAR_LIPOPROTEIN"/>
    <property type="match status" value="1"/>
</dbReference>
<accession>A0A345HA89</accession>
<sequence>MRTKLLFTATIVALFFSACSNEDNSNEKNNVNLKNSYRQTSDNYNDVKKLQDNALEKITQFFEFNTENPNVTLETENGVMINISTSSLTIQGQRVHGNIVVEYVEIFKRSTMATANKTTMGIADEQSDEIEGVDLWPLKTGGEFFVNMTFNNQQIDDGANITLTVPTALTGGNDPNMTAWDGEINNGGDVVWDEDDDAEPVGGGGDQGGTGGENYNLDVDNFGWSNIDRFWGYAGPKTTIRVDVPAGYDNNNSNVYLATEGEQNMLARLDTYDAGTELFSEHYGQVPVGLSGYIVFVSGTIGQWDYTIKPVTFTPNDIIVIDAVDIVTGTQTDVENAIDAIP</sequence>
<dbReference type="Proteomes" id="UP000253951">
    <property type="component" value="Chromosome"/>
</dbReference>
<evidence type="ECO:0000313" key="4">
    <source>
        <dbReference type="Proteomes" id="UP000253951"/>
    </source>
</evidence>
<reference evidence="3" key="1">
    <citation type="submission" date="2018-07" db="EMBL/GenBank/DDBJ databases">
        <title>Complete genome sequence of Flavobacterium arcticum type strain SM1502T.</title>
        <authorList>
            <person name="Li Y."/>
            <person name="Li D.-D."/>
        </authorList>
    </citation>
    <scope>NUCLEOTIDE SEQUENCE [LARGE SCALE GENOMIC DNA]</scope>
    <source>
        <strain evidence="3">SM1502</strain>
    </source>
</reference>
<evidence type="ECO:0000256" key="1">
    <source>
        <dbReference type="SAM" id="MobiDB-lite"/>
    </source>
</evidence>
<evidence type="ECO:0000256" key="2">
    <source>
        <dbReference type="SAM" id="SignalP"/>
    </source>
</evidence>
<feature type="signal peptide" evidence="2">
    <location>
        <begin position="1"/>
        <end position="20"/>
    </location>
</feature>
<proteinExistence type="predicted"/>
<dbReference type="OrthoDB" id="1488726at2"/>
<gene>
    <name evidence="3" type="ORF">DVK85_04330</name>
</gene>
<dbReference type="KEGG" id="fat:DVK85_04330"/>
<protein>
    <submittedName>
        <fullName evidence="3">Uncharacterized protein</fullName>
    </submittedName>
</protein>
<keyword evidence="4" id="KW-1185">Reference proteome</keyword>
<organism evidence="3 4">
    <name type="scientific">Flavobacterium arcticum</name>
    <dbReference type="NCBI Taxonomy" id="1784713"/>
    <lineage>
        <taxon>Bacteria</taxon>
        <taxon>Pseudomonadati</taxon>
        <taxon>Bacteroidota</taxon>
        <taxon>Flavobacteriia</taxon>
        <taxon>Flavobacteriales</taxon>
        <taxon>Flavobacteriaceae</taxon>
        <taxon>Flavobacterium</taxon>
    </lineage>
</organism>
<feature type="chain" id="PRO_5016889406" evidence="2">
    <location>
        <begin position="21"/>
        <end position="342"/>
    </location>
</feature>
<evidence type="ECO:0000313" key="3">
    <source>
        <dbReference type="EMBL" id="AXG73499.1"/>
    </source>
</evidence>
<feature type="region of interest" description="Disordered" evidence="1">
    <location>
        <begin position="195"/>
        <end position="214"/>
    </location>
</feature>
<dbReference type="EMBL" id="CP031188">
    <property type="protein sequence ID" value="AXG73499.1"/>
    <property type="molecule type" value="Genomic_DNA"/>
</dbReference>